<dbReference type="Pfam" id="PF08863">
    <property type="entry name" value="YolD"/>
    <property type="match status" value="1"/>
</dbReference>
<dbReference type="HOGENOM" id="CLU_131538_4_1_9"/>
<protein>
    <recommendedName>
        <fullName evidence="3">YolD-like protein</fullName>
    </recommendedName>
</protein>
<organism evidence="1 2">
    <name type="scientific">Bacillus cereus VD021</name>
    <dbReference type="NCBI Taxonomy" id="1053224"/>
    <lineage>
        <taxon>Bacteria</taxon>
        <taxon>Bacillati</taxon>
        <taxon>Bacillota</taxon>
        <taxon>Bacilli</taxon>
        <taxon>Bacillales</taxon>
        <taxon>Bacillaceae</taxon>
        <taxon>Bacillus</taxon>
        <taxon>Bacillus cereus group</taxon>
    </lineage>
</organism>
<comment type="caution">
    <text evidence="1">The sequence shown here is derived from an EMBL/GenBank/DDBJ whole genome shotgun (WGS) entry which is preliminary data.</text>
</comment>
<sequence length="66" mass="7896">MEKIERALMKSLHEEEEISISYYRDGFIHDEYITDINIDAQSKVVYYADVFGLNTRLKFDEFVDIK</sequence>
<dbReference type="EMBL" id="AHES01000017">
    <property type="protein sequence ID" value="EOO75493.1"/>
    <property type="molecule type" value="Genomic_DNA"/>
</dbReference>
<dbReference type="PANTHER" id="PTHR40051">
    <property type="entry name" value="IG HYPOTHETICAL 15966"/>
    <property type="match status" value="1"/>
</dbReference>
<proteinExistence type="predicted"/>
<evidence type="ECO:0000313" key="2">
    <source>
        <dbReference type="Proteomes" id="UP000014040"/>
    </source>
</evidence>
<dbReference type="Proteomes" id="UP000014040">
    <property type="component" value="Unassembled WGS sequence"/>
</dbReference>
<accession>R8HRC4</accession>
<dbReference type="PATRIC" id="fig|1053224.3.peg.2381"/>
<evidence type="ECO:0008006" key="3">
    <source>
        <dbReference type="Google" id="ProtNLM"/>
    </source>
</evidence>
<evidence type="ECO:0000313" key="1">
    <source>
        <dbReference type="EMBL" id="EOO75493.1"/>
    </source>
</evidence>
<name>R8HRC4_BACCE</name>
<gene>
    <name evidence="1" type="ORF">IIC_02330</name>
</gene>
<dbReference type="InterPro" id="IPR014962">
    <property type="entry name" value="YolD"/>
</dbReference>
<reference evidence="1 2" key="1">
    <citation type="submission" date="2012-12" db="EMBL/GenBank/DDBJ databases">
        <title>The Genome Sequence of Bacillus cereus VD021.</title>
        <authorList>
            <consortium name="The Broad Institute Genome Sequencing Platform"/>
            <consortium name="The Broad Institute Genome Sequencing Center for Infectious Disease"/>
            <person name="Feldgarden M."/>
            <person name="Van der Auwera G.A."/>
            <person name="Mahillon J."/>
            <person name="Duprez V."/>
            <person name="Timmery S."/>
            <person name="Mattelet C."/>
            <person name="Dierick K."/>
            <person name="Sun M."/>
            <person name="Yu Z."/>
            <person name="Zhu L."/>
            <person name="Hu X."/>
            <person name="Shank E.B."/>
            <person name="Swiecicka I."/>
            <person name="Hansen B.M."/>
            <person name="Andrup L."/>
            <person name="Walker B."/>
            <person name="Young S.K."/>
            <person name="Zeng Q."/>
            <person name="Gargeya S."/>
            <person name="Fitzgerald M."/>
            <person name="Haas B."/>
            <person name="Abouelleil A."/>
            <person name="Alvarado L."/>
            <person name="Arachchi H.M."/>
            <person name="Berlin A.M."/>
            <person name="Chapman S.B."/>
            <person name="Dewar J."/>
            <person name="Goldberg J."/>
            <person name="Griggs A."/>
            <person name="Gujja S."/>
            <person name="Hansen M."/>
            <person name="Howarth C."/>
            <person name="Imamovic A."/>
            <person name="Larimer J."/>
            <person name="McCowan C."/>
            <person name="Murphy C."/>
            <person name="Neiman D."/>
            <person name="Pearson M."/>
            <person name="Priest M."/>
            <person name="Roberts A."/>
            <person name="Saif S."/>
            <person name="Shea T."/>
            <person name="Sisk P."/>
            <person name="Sykes S."/>
            <person name="Wortman J."/>
            <person name="Nusbaum C."/>
            <person name="Birren B."/>
        </authorList>
    </citation>
    <scope>NUCLEOTIDE SEQUENCE [LARGE SCALE GENOMIC DNA]</scope>
    <source>
        <strain evidence="1 2">VD021</strain>
    </source>
</reference>
<dbReference type="AlphaFoldDB" id="R8HRC4"/>
<dbReference type="PANTHER" id="PTHR40051:SF1">
    <property type="entry name" value="YOLD-LIKE FAMILY PROTEIN"/>
    <property type="match status" value="1"/>
</dbReference>